<dbReference type="InterPro" id="IPR043964">
    <property type="entry name" value="P-loop_TraG"/>
</dbReference>
<dbReference type="Pfam" id="PF19044">
    <property type="entry name" value="P-loop_TraG"/>
    <property type="match status" value="1"/>
</dbReference>
<evidence type="ECO:0000313" key="2">
    <source>
        <dbReference type="EMBL" id="AQX03719.1"/>
    </source>
</evidence>
<sequence>MENYSFGHSGNFMLGYRIILPERYSLGEDDYDELNALWAKALRDLPDGSVFFKQDIFTEDKFDTSGFPEKNFIQKSTKDYYNGMDFLNHVTNIFFIKKNEDINFSKLKNPFRPAVKKEFQEFDEKINSFIPAVNECVSYLRNVRLKNNNRIVIEPLEKDYLNKYYELIFSGLNTNYKTEIKKEWSHIRIGNQYGSLLRFPHEQNFPEKFKTCIKDGEKTKDNYTFFKNYGDNFSFDLPFTHIYNQIAFIDKKDVHLNKLKKTNNQFRDYRRFDPGNQHWFDKTSEMILDLTENQSHTRLIRGYNSVIIFGKDEEELERRMNTTSERFKELDIIAERPYGDNLLAQYEFSYPLNASMFLDEHVYVATTEVFSSFLLNTGRYKNDSVGVLYNSRLDNTPVIVDLWDSAKKYMDSRSGVIITKTGGGKSFNTNHISAFALANNYRNVIIDLGGSYQKLAAIFPNDVAYISYNEGDNLGINPFELVDGEQVSADKIEELLDFIEVHFKRVDNRMNQQEKASLRRILDHYYDNFSTGHSLPHFVKNFIKYRKDLLPLLDIKKEFFDDDEFVLMMSEFVDNGLYSFLYNSETGLSYGAELYNKKLVVFELDKIRDNQLLVTLMLKVINTTIKRVIWRDKSTRGYVFLEEFAELLKWEGMLRQAEWLFQAIRKQEGALFLVLQTINQLPKDNPASLSIIDNCEVMFVLSGANYKAIQERFGLSTHALYQMESLENKYSDPVHPHSEVFIKRGKQFGVYRLEVPRKVFWAYQTEGLLNSVLMKIYNSDPDMTMEQAIDIIMEKEKIVIEWADVVKQENEDESKVGDYLITQFVEKTFKITA</sequence>
<feature type="domain" description="TraG P-loop" evidence="1">
    <location>
        <begin position="389"/>
        <end position="793"/>
    </location>
</feature>
<dbReference type="AlphaFoldDB" id="A0AAU8V2H4"/>
<evidence type="ECO:0000313" key="3">
    <source>
        <dbReference type="Proteomes" id="UP000190848"/>
    </source>
</evidence>
<dbReference type="SUPFAM" id="SSF52540">
    <property type="entry name" value="P-loop containing nucleoside triphosphate hydrolases"/>
    <property type="match status" value="1"/>
</dbReference>
<dbReference type="Proteomes" id="UP000190848">
    <property type="component" value="Plasmid unnamed"/>
</dbReference>
<dbReference type="PANTHER" id="PTHR38467">
    <property type="match status" value="1"/>
</dbReference>
<reference evidence="2 3" key="1">
    <citation type="submission" date="2016-07" db="EMBL/GenBank/DDBJ databases">
        <title>Revisiting the taxonomy of the Elizabethkingia Genus using Whole-Genome Sequencing, Optical Mapping, and MALDI-TOF, along with proposal of three novel Elizabethkingia species: Elizabethkingia bruuniana sp. nov., Elizabethkingia ursingii sp. nov., and Elizabethkingia occulta sp. nov.</title>
        <authorList>
            <person name="Nicholson A.C."/>
        </authorList>
    </citation>
    <scope>NUCLEOTIDE SEQUENCE [LARGE SCALE GENOMIC DNA]</scope>
    <source>
        <strain evidence="2 3">F3201</strain>
        <plasmid evidence="2 3">unnamed</plasmid>
    </source>
</reference>
<proteinExistence type="predicted"/>
<gene>
    <name evidence="2" type="ORF">BBD32_19435</name>
</gene>
<keyword evidence="2" id="KW-0614">Plasmid</keyword>
<protein>
    <recommendedName>
        <fullName evidence="1">TraG P-loop domain-containing protein</fullName>
    </recommendedName>
</protein>
<name>A0AAU8V2H4_9FLAO</name>
<evidence type="ECO:0000259" key="1">
    <source>
        <dbReference type="Pfam" id="PF19044"/>
    </source>
</evidence>
<dbReference type="RefSeq" id="WP_078397003.1">
    <property type="nucleotide sequence ID" value="NZ_CP016375.1"/>
</dbReference>
<accession>A0AAU8V2H4</accession>
<organism evidence="2 3">
    <name type="scientific">Elizabethkingia anophelis</name>
    <dbReference type="NCBI Taxonomy" id="1117645"/>
    <lineage>
        <taxon>Bacteria</taxon>
        <taxon>Pseudomonadati</taxon>
        <taxon>Bacteroidota</taxon>
        <taxon>Flavobacteriia</taxon>
        <taxon>Flavobacteriales</taxon>
        <taxon>Weeksellaceae</taxon>
        <taxon>Elizabethkingia</taxon>
    </lineage>
</organism>
<dbReference type="InterPro" id="IPR027417">
    <property type="entry name" value="P-loop_NTPase"/>
</dbReference>
<dbReference type="Gene3D" id="3.40.50.300">
    <property type="entry name" value="P-loop containing nucleotide triphosphate hydrolases"/>
    <property type="match status" value="1"/>
</dbReference>
<geneLocation type="plasmid" evidence="2 3">
    <name>unnamed</name>
</geneLocation>
<dbReference type="EMBL" id="CP016375">
    <property type="protein sequence ID" value="AQX03719.1"/>
    <property type="molecule type" value="Genomic_DNA"/>
</dbReference>
<dbReference type="PANTHER" id="PTHR38467:SF1">
    <property type="entry name" value="CONJUGATIVE TRANSFER: ASSEMBLY"/>
    <property type="match status" value="1"/>
</dbReference>
<dbReference type="Gene3D" id="1.10.8.730">
    <property type="match status" value="1"/>
</dbReference>
<dbReference type="InterPro" id="IPR053155">
    <property type="entry name" value="F-pilin_assembly_TraC"/>
</dbReference>